<feature type="region of interest" description="Disordered" evidence="1">
    <location>
        <begin position="207"/>
        <end position="239"/>
    </location>
</feature>
<reference evidence="2 3" key="1">
    <citation type="journal article" date="2024" name="Nat. Commun.">
        <title>Phylogenomics reveals the evolutionary origins of lichenization in chlorophyte algae.</title>
        <authorList>
            <person name="Puginier C."/>
            <person name="Libourel C."/>
            <person name="Otte J."/>
            <person name="Skaloud P."/>
            <person name="Haon M."/>
            <person name="Grisel S."/>
            <person name="Petersen M."/>
            <person name="Berrin J.G."/>
            <person name="Delaux P.M."/>
            <person name="Dal Grande F."/>
            <person name="Keller J."/>
        </authorList>
    </citation>
    <scope>NUCLEOTIDE SEQUENCE [LARGE SCALE GENOMIC DNA]</scope>
    <source>
        <strain evidence="2 3">SAG 2043</strain>
    </source>
</reference>
<dbReference type="SUPFAM" id="SSF54236">
    <property type="entry name" value="Ubiquitin-like"/>
    <property type="match status" value="1"/>
</dbReference>
<gene>
    <name evidence="2" type="ORF">WJX72_003047</name>
</gene>
<sequence>MYDNWRDGSWSGAVSHATFLAQHTSKLRRCSQCARLLPAIFGAGFAVTRLIFRVGALHILTTASKARDIKNAVAPYLGQMRIAFIYHTRPLSLDWSLELQMLSRDLQMLSGELQQAPAKEAVALESVALPGQGDNEPEDVPGEQLHCSDTGVRTVGTIRVPQEPPDVSPQLPQSEPHPVSPMFQPSLGPGGIPGQARFVIGRRFRLARKNRQRPQKVPAETATLRHDGLPHGAQEQPGAKNLRAEDVDAQTVPAESATLPHDDLSHGAQKQKNLWAEDVQMGLADTAILLHDELCPGAQQQPGAEAEPADAQVFVRGLCKRTLVLGVDLDSRVGLLKQRISLHTGVPARHFYLAAVEWDVPEKLPPYLQQLDELPTPSNFAKVWQAYQLPRAGVNMDSFEPLFNIYRPVTAQGIPAAYASPTSGRFLDLKKDGPYDANCCKTAMELVSIMSWSFANTDTKD</sequence>
<dbReference type="EMBL" id="JALJOR010000015">
    <property type="protein sequence ID" value="KAK9805520.1"/>
    <property type="molecule type" value="Genomic_DNA"/>
</dbReference>
<name>A0AAW1PAY8_9CHLO</name>
<dbReference type="AlphaFoldDB" id="A0AAW1PAY8"/>
<proteinExistence type="predicted"/>
<protein>
    <submittedName>
        <fullName evidence="2">Uncharacterized protein</fullName>
    </submittedName>
</protein>
<dbReference type="Proteomes" id="UP001489004">
    <property type="component" value="Unassembled WGS sequence"/>
</dbReference>
<evidence type="ECO:0000313" key="3">
    <source>
        <dbReference type="Proteomes" id="UP001489004"/>
    </source>
</evidence>
<organism evidence="2 3">
    <name type="scientific">[Myrmecia] bisecta</name>
    <dbReference type="NCBI Taxonomy" id="41462"/>
    <lineage>
        <taxon>Eukaryota</taxon>
        <taxon>Viridiplantae</taxon>
        <taxon>Chlorophyta</taxon>
        <taxon>core chlorophytes</taxon>
        <taxon>Trebouxiophyceae</taxon>
        <taxon>Trebouxiales</taxon>
        <taxon>Trebouxiaceae</taxon>
        <taxon>Myrmecia</taxon>
    </lineage>
</organism>
<evidence type="ECO:0000313" key="2">
    <source>
        <dbReference type="EMBL" id="KAK9805520.1"/>
    </source>
</evidence>
<keyword evidence="3" id="KW-1185">Reference proteome</keyword>
<evidence type="ECO:0000256" key="1">
    <source>
        <dbReference type="SAM" id="MobiDB-lite"/>
    </source>
</evidence>
<comment type="caution">
    <text evidence="2">The sequence shown here is derived from an EMBL/GenBank/DDBJ whole genome shotgun (WGS) entry which is preliminary data.</text>
</comment>
<feature type="region of interest" description="Disordered" evidence="1">
    <location>
        <begin position="159"/>
        <end position="192"/>
    </location>
</feature>
<dbReference type="InterPro" id="IPR029071">
    <property type="entry name" value="Ubiquitin-like_domsf"/>
</dbReference>
<accession>A0AAW1PAY8</accession>